<dbReference type="GO" id="GO:0032259">
    <property type="term" value="P:methylation"/>
    <property type="evidence" value="ECO:0007669"/>
    <property type="project" value="UniProtKB-KW"/>
</dbReference>
<keyword evidence="2" id="KW-0949">S-adenosyl-L-methionine</keyword>
<reference evidence="10 11" key="1">
    <citation type="submission" date="2019-03" db="EMBL/GenBank/DDBJ databases">
        <title>Metabolic potential of uncultured bacteria and archaea associated with petroleum seepage in deep-sea sediments.</title>
        <authorList>
            <person name="Dong X."/>
            <person name="Hubert C."/>
        </authorList>
    </citation>
    <scope>NUCLEOTIDE SEQUENCE [LARGE SCALE GENOMIC DNA]</scope>
    <source>
        <strain evidence="10">E29_bin28</strain>
    </source>
</reference>
<feature type="domain" description="Methyltransferase" evidence="9">
    <location>
        <begin position="86"/>
        <end position="226"/>
    </location>
</feature>
<keyword evidence="10" id="KW-0489">Methyltransferase</keyword>
<evidence type="ECO:0000256" key="1">
    <source>
        <dbReference type="ARBA" id="ARBA00022679"/>
    </source>
</evidence>
<evidence type="ECO:0000256" key="4">
    <source>
        <dbReference type="ARBA" id="ARBA00034521"/>
    </source>
</evidence>
<comment type="similarity">
    <text evidence="3">Belongs to the methyltransferase superfamily. Arsenite methyltransferase family.</text>
</comment>
<evidence type="ECO:0000259" key="9">
    <source>
        <dbReference type="Pfam" id="PF13847"/>
    </source>
</evidence>
<evidence type="ECO:0000256" key="8">
    <source>
        <dbReference type="ARBA" id="ARBA00048428"/>
    </source>
</evidence>
<dbReference type="InterPro" id="IPR025714">
    <property type="entry name" value="Methyltranfer_dom"/>
</dbReference>
<dbReference type="EMBL" id="SOIJ01000241">
    <property type="protein sequence ID" value="TET92145.1"/>
    <property type="molecule type" value="Genomic_DNA"/>
</dbReference>
<comment type="catalytic activity">
    <reaction evidence="7">
        <text>arsenic triglutathione + 2 [thioredoxin]-dithiol + 2 S-adenosyl-L-methionine + H2O = dimethylarsinous acid + 2 [thioredoxin]-disulfide + 3 glutathione + 2 S-adenosyl-L-homocysteine + 2 H(+)</text>
        <dbReference type="Rhea" id="RHEA:69464"/>
        <dbReference type="Rhea" id="RHEA-COMP:10698"/>
        <dbReference type="Rhea" id="RHEA-COMP:10700"/>
        <dbReference type="ChEBI" id="CHEBI:15377"/>
        <dbReference type="ChEBI" id="CHEBI:15378"/>
        <dbReference type="ChEBI" id="CHEBI:23808"/>
        <dbReference type="ChEBI" id="CHEBI:29950"/>
        <dbReference type="ChEBI" id="CHEBI:50058"/>
        <dbReference type="ChEBI" id="CHEBI:57856"/>
        <dbReference type="ChEBI" id="CHEBI:57925"/>
        <dbReference type="ChEBI" id="CHEBI:59789"/>
        <dbReference type="ChEBI" id="CHEBI:183640"/>
        <dbReference type="EC" id="2.1.1.137"/>
    </reaction>
</comment>
<comment type="caution">
    <text evidence="10">The sequence shown here is derived from an EMBL/GenBank/DDBJ whole genome shotgun (WGS) entry which is preliminary data.</text>
</comment>
<name>A0A523YKT1_UNCAE</name>
<dbReference type="InterPro" id="IPR026669">
    <property type="entry name" value="Arsenite_MeTrfase-like"/>
</dbReference>
<keyword evidence="1 10" id="KW-0808">Transferase</keyword>
<evidence type="ECO:0000313" key="11">
    <source>
        <dbReference type="Proteomes" id="UP000316925"/>
    </source>
</evidence>
<comment type="catalytic activity">
    <reaction evidence="8">
        <text>arsenic triglutathione + 3 [thioredoxin]-dithiol + 3 S-adenosyl-L-methionine = trimethylarsine + 3 [thioredoxin]-disulfide + 3 glutathione + 3 S-adenosyl-L-homocysteine + 3 H(+)</text>
        <dbReference type="Rhea" id="RHEA:69432"/>
        <dbReference type="Rhea" id="RHEA-COMP:10698"/>
        <dbReference type="Rhea" id="RHEA-COMP:10700"/>
        <dbReference type="ChEBI" id="CHEBI:15378"/>
        <dbReference type="ChEBI" id="CHEBI:27130"/>
        <dbReference type="ChEBI" id="CHEBI:29950"/>
        <dbReference type="ChEBI" id="CHEBI:50058"/>
        <dbReference type="ChEBI" id="CHEBI:57856"/>
        <dbReference type="ChEBI" id="CHEBI:57925"/>
        <dbReference type="ChEBI" id="CHEBI:59789"/>
        <dbReference type="ChEBI" id="CHEBI:183640"/>
        <dbReference type="EC" id="2.1.1.137"/>
    </reaction>
</comment>
<dbReference type="Gene3D" id="3.40.50.150">
    <property type="entry name" value="Vaccinia Virus protein VP39"/>
    <property type="match status" value="1"/>
</dbReference>
<evidence type="ECO:0000256" key="3">
    <source>
        <dbReference type="ARBA" id="ARBA00034487"/>
    </source>
</evidence>
<evidence type="ECO:0000256" key="5">
    <source>
        <dbReference type="ARBA" id="ARBA00034545"/>
    </source>
</evidence>
<protein>
    <recommendedName>
        <fullName evidence="5">Arsenite methyltransferase</fullName>
        <ecNumber evidence="4">2.1.1.137</ecNumber>
    </recommendedName>
</protein>
<evidence type="ECO:0000256" key="6">
    <source>
        <dbReference type="ARBA" id="ARBA00047941"/>
    </source>
</evidence>
<sequence>MKLRLKGRKISMEKPLAQMTAREIKSAVAKRYGEVAIDPKGKFNFPVGRRFAESVGYSRQLLDKIPPSLWESFTGAGNPQPYIDITSGETVLDLGCGAGLDLYLYAQATGPEGRVYGLDLSEEMVAKAKHNMEMLNAKNVEFLCAPADNIPLPDKSVDIVTTNGIYNLSPDKGAIIGEVVRVLRGGGRTIFAEIVLKASLPEEIRKNINDWFRCIGGALPLNDFLKALEDGGLRDPKVLWIGRNARTGHELSLCAVIRAEKDPNHLKNLMMSLSVKGSGK</sequence>
<dbReference type="Proteomes" id="UP000316925">
    <property type="component" value="Unassembled WGS sequence"/>
</dbReference>
<dbReference type="Pfam" id="PF13847">
    <property type="entry name" value="Methyltransf_31"/>
    <property type="match status" value="1"/>
</dbReference>
<dbReference type="GO" id="GO:0030791">
    <property type="term" value="F:arsenite methyltransferase activity"/>
    <property type="evidence" value="ECO:0007669"/>
    <property type="project" value="UniProtKB-EC"/>
</dbReference>
<dbReference type="InterPro" id="IPR029063">
    <property type="entry name" value="SAM-dependent_MTases_sf"/>
</dbReference>
<dbReference type="AlphaFoldDB" id="A0A523YKT1"/>
<evidence type="ECO:0000256" key="2">
    <source>
        <dbReference type="ARBA" id="ARBA00022691"/>
    </source>
</evidence>
<gene>
    <name evidence="10" type="ORF">E3J33_04295</name>
</gene>
<evidence type="ECO:0000313" key="10">
    <source>
        <dbReference type="EMBL" id="TET92145.1"/>
    </source>
</evidence>
<comment type="catalytic activity">
    <reaction evidence="6">
        <text>arsenic triglutathione + [thioredoxin]-dithiol + S-adenosyl-L-methionine + 2 H2O = methylarsonous acid + [thioredoxin]-disulfide + 3 glutathione + S-adenosyl-L-homocysteine + H(+)</text>
        <dbReference type="Rhea" id="RHEA:69460"/>
        <dbReference type="Rhea" id="RHEA-COMP:10698"/>
        <dbReference type="Rhea" id="RHEA-COMP:10700"/>
        <dbReference type="ChEBI" id="CHEBI:15377"/>
        <dbReference type="ChEBI" id="CHEBI:15378"/>
        <dbReference type="ChEBI" id="CHEBI:17826"/>
        <dbReference type="ChEBI" id="CHEBI:29950"/>
        <dbReference type="ChEBI" id="CHEBI:50058"/>
        <dbReference type="ChEBI" id="CHEBI:57856"/>
        <dbReference type="ChEBI" id="CHEBI:57925"/>
        <dbReference type="ChEBI" id="CHEBI:59789"/>
        <dbReference type="ChEBI" id="CHEBI:183640"/>
        <dbReference type="EC" id="2.1.1.137"/>
    </reaction>
</comment>
<evidence type="ECO:0000256" key="7">
    <source>
        <dbReference type="ARBA" id="ARBA00047943"/>
    </source>
</evidence>
<proteinExistence type="inferred from homology"/>
<dbReference type="EC" id="2.1.1.137" evidence="4"/>
<dbReference type="SUPFAM" id="SSF53335">
    <property type="entry name" value="S-adenosyl-L-methionine-dependent methyltransferases"/>
    <property type="match status" value="1"/>
</dbReference>
<dbReference type="PANTHER" id="PTHR43675:SF8">
    <property type="entry name" value="ARSENITE METHYLTRANSFERASE"/>
    <property type="match status" value="1"/>
</dbReference>
<organism evidence="10 11">
    <name type="scientific">Aerophobetes bacterium</name>
    <dbReference type="NCBI Taxonomy" id="2030807"/>
    <lineage>
        <taxon>Bacteria</taxon>
        <taxon>Candidatus Aerophobota</taxon>
    </lineage>
</organism>
<dbReference type="CDD" id="cd02440">
    <property type="entry name" value="AdoMet_MTases"/>
    <property type="match status" value="1"/>
</dbReference>
<dbReference type="PANTHER" id="PTHR43675">
    <property type="entry name" value="ARSENITE METHYLTRANSFERASE"/>
    <property type="match status" value="1"/>
</dbReference>
<accession>A0A523YKT1</accession>